<dbReference type="GO" id="GO:0005886">
    <property type="term" value="C:plasma membrane"/>
    <property type="evidence" value="ECO:0007669"/>
    <property type="project" value="UniProtKB-SubCell"/>
</dbReference>
<evidence type="ECO:0000256" key="6">
    <source>
        <dbReference type="ARBA" id="ARBA00023136"/>
    </source>
</evidence>
<dbReference type="InterPro" id="IPR006301">
    <property type="entry name" value="FlhA"/>
</dbReference>
<dbReference type="Pfam" id="PF00771">
    <property type="entry name" value="FHIPEP"/>
    <property type="match status" value="1"/>
</dbReference>
<evidence type="ECO:0000256" key="7">
    <source>
        <dbReference type="RuleBase" id="RU364093"/>
    </source>
</evidence>
<dbReference type="PRINTS" id="PR00949">
    <property type="entry name" value="TYPE3IMAPROT"/>
</dbReference>
<dbReference type="PANTHER" id="PTHR30161">
    <property type="entry name" value="FLAGELLAR EXPORT PROTEIN, MEMBRANE FLHA SUBUNIT-RELATED"/>
    <property type="match status" value="1"/>
</dbReference>
<organism evidence="8 9">
    <name type="scientific">Pseudaquabacterium pictum</name>
    <dbReference type="NCBI Taxonomy" id="2315236"/>
    <lineage>
        <taxon>Bacteria</taxon>
        <taxon>Pseudomonadati</taxon>
        <taxon>Pseudomonadota</taxon>
        <taxon>Betaproteobacteria</taxon>
        <taxon>Burkholderiales</taxon>
        <taxon>Sphaerotilaceae</taxon>
        <taxon>Pseudaquabacterium</taxon>
    </lineage>
</organism>
<proteinExistence type="inferred from homology"/>
<dbReference type="InterPro" id="IPR025505">
    <property type="entry name" value="FHIPEP_CS"/>
</dbReference>
<gene>
    <name evidence="7 8" type="primary">flhA</name>
    <name evidence="8" type="ORF">AQPW35_50010</name>
</gene>
<sequence>MNPLLQQLQAFWDGLTGHPTAQKAAAGASLSLPILRSLGAPIFIVMVLAMMVLPLPPWMLDLLFTFNIAMALMVMMVASQMVRPLDFAAFPAVLLVTTLLRLSLNVASTRVVLLEGHTGPGAAGKVIESFGHFLVGGNFAVGLIVFAVLVVINFIVVTKGAERIAEVGARFTLDAMPGKQMAIDADLNAGLIDEKEAKRRRIEVGEEADFFGSMDGASKFVRGDAIAGMLILVINIVGGFLIGVISHAMSAGDAARTYVLLAVGDALVAQIPGLLISVAAAMVVSRVGKEQNIGSQIGSQVFGSSKALGITAGIVGALGLIPGMPNLVFLVIAGALGALAWGLHRRDKLAAEAPPPPPPDAQPANAEASWDDLQPVDTLGLEVGYRLIALVDKTRQGDLLSRIKGVRKKFAQEVGFLPPAVHIRDNLELKPSAYRVLLRGAVVGEGEAFPGMLLAINPGGATVKLPGTPTTDPAFGLPATWIEERQREMAQMNGFTVVDCATVVATHLSHLMQVNAARLLGRVETQQLVEHVTKQAPKLIEDVIPKMVGIATLQKVLQLLLDEGVHIRDMRSIVECVAEHGAQAGDPGELARRVRVHLAPVIVQQIYGPTKELDVIALEPDLERLVTQALTSPHGAALDPGVADTLTREAASTAKKQEDLGQPACLLVPDVIRVPMARLLKRAAPRLKVLGHSEIPETHSIRIGNIIGSAA</sequence>
<keyword evidence="3 7" id="KW-1003">Cell membrane</keyword>
<feature type="transmembrane region" description="Helical" evidence="7">
    <location>
        <begin position="297"/>
        <end position="321"/>
    </location>
</feature>
<dbReference type="GO" id="GO:0044780">
    <property type="term" value="P:bacterial-type flagellum assembly"/>
    <property type="evidence" value="ECO:0007669"/>
    <property type="project" value="InterPro"/>
</dbReference>
<dbReference type="OrthoDB" id="9759185at2"/>
<dbReference type="Proteomes" id="UP000301751">
    <property type="component" value="Unassembled WGS sequence"/>
</dbReference>
<protein>
    <recommendedName>
        <fullName evidence="7">Flagellar biosynthesis protein FlhA</fullName>
    </recommendedName>
</protein>
<dbReference type="GO" id="GO:0009306">
    <property type="term" value="P:protein secretion"/>
    <property type="evidence" value="ECO:0007669"/>
    <property type="project" value="InterPro"/>
</dbReference>
<keyword evidence="7" id="KW-0813">Transport</keyword>
<comment type="caution">
    <text evidence="8">The sequence shown here is derived from an EMBL/GenBank/DDBJ whole genome shotgun (WGS) entry which is preliminary data.</text>
</comment>
<dbReference type="EMBL" id="BJCL01000022">
    <property type="protein sequence ID" value="GCL65920.1"/>
    <property type="molecule type" value="Genomic_DNA"/>
</dbReference>
<feature type="transmembrane region" description="Helical" evidence="7">
    <location>
        <begin position="258"/>
        <end position="285"/>
    </location>
</feature>
<dbReference type="RefSeq" id="WP_137735624.1">
    <property type="nucleotide sequence ID" value="NZ_BJCL01000022.1"/>
</dbReference>
<comment type="function">
    <text evidence="7">Required for formation of the rod structure of the flagellar apparatus. Together with FliI and FliH, may constitute the export apparatus of flagellin.</text>
</comment>
<dbReference type="AlphaFoldDB" id="A0A480AY81"/>
<dbReference type="InterPro" id="IPR042194">
    <property type="entry name" value="FHIPEP_1"/>
</dbReference>
<evidence type="ECO:0000256" key="4">
    <source>
        <dbReference type="ARBA" id="ARBA00022692"/>
    </source>
</evidence>
<dbReference type="PROSITE" id="PS00994">
    <property type="entry name" value="FHIPEP"/>
    <property type="match status" value="1"/>
</dbReference>
<feature type="transmembrane region" description="Helical" evidence="7">
    <location>
        <begin position="133"/>
        <end position="156"/>
    </location>
</feature>
<keyword evidence="4 7" id="KW-0812">Transmembrane</keyword>
<dbReference type="PANTHER" id="PTHR30161:SF1">
    <property type="entry name" value="FLAGELLAR BIOSYNTHESIS PROTEIN FLHA-RELATED"/>
    <property type="match status" value="1"/>
</dbReference>
<name>A0A480AY81_9BURK</name>
<reference evidence="9" key="1">
    <citation type="submission" date="2019-03" db="EMBL/GenBank/DDBJ databases">
        <title>Aquabacterium pictum sp.nov., the first bacteriochlorophyll a-containing freshwater bacterium in the genus Aquabacterium of the class Betaproteobacteria.</title>
        <authorList>
            <person name="Hirose S."/>
            <person name="Tank M."/>
            <person name="Hara E."/>
            <person name="Tamaki H."/>
            <person name="Takaichi S."/>
            <person name="Haruta S."/>
            <person name="Hanada S."/>
        </authorList>
    </citation>
    <scope>NUCLEOTIDE SEQUENCE [LARGE SCALE GENOMIC DNA]</scope>
    <source>
        <strain evidence="9">W35</strain>
    </source>
</reference>
<dbReference type="Gene3D" id="3.40.50.12790">
    <property type="entry name" value="FHIPEP family, domain 4"/>
    <property type="match status" value="1"/>
</dbReference>
<evidence type="ECO:0000256" key="5">
    <source>
        <dbReference type="ARBA" id="ARBA00022989"/>
    </source>
</evidence>
<accession>A0A480AY81</accession>
<keyword evidence="8" id="KW-0969">Cilium</keyword>
<dbReference type="InterPro" id="IPR042193">
    <property type="entry name" value="FHIPEP_3"/>
</dbReference>
<comment type="similarity">
    <text evidence="2 7">Belongs to the FHIPEP (flagella/HR/invasion proteins export pore) family.</text>
</comment>
<evidence type="ECO:0000313" key="8">
    <source>
        <dbReference type="EMBL" id="GCL65920.1"/>
    </source>
</evidence>
<evidence type="ECO:0000313" key="9">
    <source>
        <dbReference type="Proteomes" id="UP000301751"/>
    </source>
</evidence>
<dbReference type="InterPro" id="IPR001712">
    <property type="entry name" value="T3SS_FHIPEP"/>
</dbReference>
<evidence type="ECO:0000256" key="2">
    <source>
        <dbReference type="ARBA" id="ARBA00008835"/>
    </source>
</evidence>
<feature type="transmembrane region" description="Helical" evidence="7">
    <location>
        <begin position="33"/>
        <end position="52"/>
    </location>
</feature>
<keyword evidence="8" id="KW-0282">Flagellum</keyword>
<dbReference type="NCBIfam" id="TIGR01398">
    <property type="entry name" value="FlhA"/>
    <property type="match status" value="1"/>
</dbReference>
<keyword evidence="7" id="KW-1005">Bacterial flagellum biogenesis</keyword>
<dbReference type="Gene3D" id="3.40.30.60">
    <property type="entry name" value="FHIPEP family, domain 1"/>
    <property type="match status" value="1"/>
</dbReference>
<keyword evidence="6 7" id="KW-0472">Membrane</keyword>
<feature type="transmembrane region" description="Helical" evidence="7">
    <location>
        <begin position="225"/>
        <end position="246"/>
    </location>
</feature>
<keyword evidence="7" id="KW-1006">Bacterial flagellum protein export</keyword>
<dbReference type="InterPro" id="IPR042196">
    <property type="entry name" value="FHIPEP_4"/>
</dbReference>
<evidence type="ECO:0000256" key="1">
    <source>
        <dbReference type="ARBA" id="ARBA00004651"/>
    </source>
</evidence>
<keyword evidence="9" id="KW-1185">Reference proteome</keyword>
<comment type="subcellular location">
    <subcellularLocation>
        <location evidence="1 7">Cell membrane</location>
        <topology evidence="1 7">Multi-pass membrane protein</topology>
    </subcellularLocation>
</comment>
<feature type="transmembrane region" description="Helical" evidence="7">
    <location>
        <begin position="58"/>
        <end position="78"/>
    </location>
</feature>
<dbReference type="Gene3D" id="1.10.8.540">
    <property type="entry name" value="FHIPEP family, domain 3"/>
    <property type="match status" value="1"/>
</dbReference>
<keyword evidence="8" id="KW-0966">Cell projection</keyword>
<dbReference type="PIRSF" id="PIRSF005419">
    <property type="entry name" value="FlhA"/>
    <property type="match status" value="1"/>
</dbReference>
<feature type="transmembrane region" description="Helical" evidence="7">
    <location>
        <begin position="85"/>
        <end position="104"/>
    </location>
</feature>
<keyword evidence="7" id="KW-0653">Protein transport</keyword>
<evidence type="ECO:0000256" key="3">
    <source>
        <dbReference type="ARBA" id="ARBA00022475"/>
    </source>
</evidence>
<keyword evidence="5 7" id="KW-1133">Transmembrane helix</keyword>